<dbReference type="Gene3D" id="2.70.70.10">
    <property type="entry name" value="Glucose Permease (Domain IIA)"/>
    <property type="match status" value="1"/>
</dbReference>
<dbReference type="SUPFAM" id="SSF51261">
    <property type="entry name" value="Duplicated hybrid motif"/>
    <property type="match status" value="1"/>
</dbReference>
<protein>
    <submittedName>
        <fullName evidence="6">Peptidase M23B</fullName>
    </submittedName>
</protein>
<gene>
    <name evidence="6" type="ordered locus">Cphy_3607</name>
</gene>
<evidence type="ECO:0000256" key="2">
    <source>
        <dbReference type="SAM" id="Coils"/>
    </source>
</evidence>
<feature type="transmembrane region" description="Helical" evidence="3">
    <location>
        <begin position="21"/>
        <end position="41"/>
    </location>
</feature>
<feature type="coiled-coil region" evidence="2">
    <location>
        <begin position="69"/>
        <end position="152"/>
    </location>
</feature>
<dbReference type="PANTHER" id="PTHR21666">
    <property type="entry name" value="PEPTIDASE-RELATED"/>
    <property type="match status" value="1"/>
</dbReference>
<keyword evidence="3" id="KW-1133">Transmembrane helix</keyword>
<keyword evidence="2" id="KW-0175">Coiled coil</keyword>
<reference evidence="7" key="1">
    <citation type="submission" date="2007-11" db="EMBL/GenBank/DDBJ databases">
        <title>Complete genome sequence of Clostridium phytofermentans ISDg.</title>
        <authorList>
            <person name="Leschine S.B."/>
            <person name="Warnick T.A."/>
            <person name="Blanchard J.L."/>
            <person name="Schnell D.J."/>
            <person name="Petit E.L."/>
            <person name="LaTouf W.G."/>
            <person name="Copeland A."/>
            <person name="Lucas S."/>
            <person name="Lapidus A."/>
            <person name="Barry K."/>
            <person name="Glavina del Rio T."/>
            <person name="Dalin E."/>
            <person name="Tice H."/>
            <person name="Pitluck S."/>
            <person name="Kiss H."/>
            <person name="Brettin T."/>
            <person name="Bruce D."/>
            <person name="Detter J.C."/>
            <person name="Han C."/>
            <person name="Kuske C."/>
            <person name="Schmutz J."/>
            <person name="Larimer F."/>
            <person name="Land M."/>
            <person name="Hauser L."/>
            <person name="Kyrpides N."/>
            <person name="Kim E.A."/>
            <person name="Richardson P."/>
        </authorList>
    </citation>
    <scope>NUCLEOTIDE SEQUENCE [LARGE SCALE GENOMIC DNA]</scope>
    <source>
        <strain evidence="7">ATCC 700394 / DSM 18823 / ISDg</strain>
    </source>
</reference>
<evidence type="ECO:0000313" key="6">
    <source>
        <dbReference type="EMBL" id="ABX43954.1"/>
    </source>
</evidence>
<keyword evidence="3" id="KW-0472">Membrane</keyword>
<dbReference type="eggNOG" id="COG4942">
    <property type="taxonomic scope" value="Bacteria"/>
</dbReference>
<organism evidence="6 7">
    <name type="scientific">Lachnoclostridium phytofermentans (strain ATCC 700394 / DSM 18823 / ISDg)</name>
    <name type="common">Clostridium phytofermentans</name>
    <dbReference type="NCBI Taxonomy" id="357809"/>
    <lineage>
        <taxon>Bacteria</taxon>
        <taxon>Bacillati</taxon>
        <taxon>Bacillota</taxon>
        <taxon>Clostridia</taxon>
        <taxon>Lachnospirales</taxon>
        <taxon>Lachnospiraceae</taxon>
    </lineage>
</organism>
<feature type="domain" description="Peptidoglycan hydrolase PcsB coiled-coil" evidence="5">
    <location>
        <begin position="151"/>
        <end position="216"/>
    </location>
</feature>
<proteinExistence type="predicted"/>
<dbReference type="HOGENOM" id="CLU_029425_4_3_9"/>
<evidence type="ECO:0000259" key="4">
    <source>
        <dbReference type="Pfam" id="PF01551"/>
    </source>
</evidence>
<evidence type="ECO:0000259" key="5">
    <source>
        <dbReference type="Pfam" id="PF24568"/>
    </source>
</evidence>
<feature type="coiled-coil region" evidence="2">
    <location>
        <begin position="269"/>
        <end position="323"/>
    </location>
</feature>
<dbReference type="InterPro" id="IPR011055">
    <property type="entry name" value="Dup_hybrid_motif"/>
</dbReference>
<evidence type="ECO:0000256" key="1">
    <source>
        <dbReference type="ARBA" id="ARBA00022729"/>
    </source>
</evidence>
<keyword evidence="1" id="KW-0732">Signal</keyword>
<dbReference type="Pfam" id="PF01551">
    <property type="entry name" value="Peptidase_M23"/>
    <property type="match status" value="1"/>
</dbReference>
<dbReference type="CDD" id="cd12797">
    <property type="entry name" value="M23_peptidase"/>
    <property type="match status" value="1"/>
</dbReference>
<evidence type="ECO:0000256" key="3">
    <source>
        <dbReference type="SAM" id="Phobius"/>
    </source>
</evidence>
<dbReference type="AlphaFoldDB" id="A9KIU1"/>
<dbReference type="RefSeq" id="WP_012201602.1">
    <property type="nucleotide sequence ID" value="NC_010001.1"/>
</dbReference>
<keyword evidence="3" id="KW-0812">Transmembrane</keyword>
<dbReference type="STRING" id="357809.Cphy_3607"/>
<dbReference type="EMBL" id="CP000885">
    <property type="protein sequence ID" value="ABX43954.1"/>
    <property type="molecule type" value="Genomic_DNA"/>
</dbReference>
<evidence type="ECO:0000313" key="7">
    <source>
        <dbReference type="Proteomes" id="UP000000370"/>
    </source>
</evidence>
<dbReference type="KEGG" id="cpy:Cphy_3607"/>
<dbReference type="InterPro" id="IPR050570">
    <property type="entry name" value="Cell_wall_metabolism_enzyme"/>
</dbReference>
<dbReference type="Pfam" id="PF24568">
    <property type="entry name" value="CC_PcsB"/>
    <property type="match status" value="1"/>
</dbReference>
<dbReference type="Proteomes" id="UP000000370">
    <property type="component" value="Chromosome"/>
</dbReference>
<feature type="domain" description="M23ase beta-sheet core" evidence="4">
    <location>
        <begin position="368"/>
        <end position="462"/>
    </location>
</feature>
<dbReference type="OrthoDB" id="9809488at2"/>
<dbReference type="GO" id="GO:0004222">
    <property type="term" value="F:metalloendopeptidase activity"/>
    <property type="evidence" value="ECO:0007669"/>
    <property type="project" value="TreeGrafter"/>
</dbReference>
<dbReference type="InterPro" id="IPR016047">
    <property type="entry name" value="M23ase_b-sheet_dom"/>
</dbReference>
<name>A9KIU1_LACP7</name>
<keyword evidence="7" id="KW-1185">Reference proteome</keyword>
<dbReference type="PANTHER" id="PTHR21666:SF289">
    <property type="entry name" value="L-ALA--D-GLU ENDOPEPTIDASE"/>
    <property type="match status" value="1"/>
</dbReference>
<accession>A9KIU1</accession>
<dbReference type="InterPro" id="IPR057309">
    <property type="entry name" value="PcsB_CC"/>
</dbReference>
<dbReference type="Gene3D" id="6.10.250.3150">
    <property type="match status" value="1"/>
</dbReference>
<sequence precursor="true">MKLKKPIKKQGVMQKRKQREYRMLTCGLVMALSVPFVSIGFRNQNHITAMAFSTPKLATMGGGYSILFNKSYEDKLKEAQQKKEELSQKKKDTEKKLADLEKNKNDILKYIEQLDMQLNELTLHLEELENQIADAKTELEKTRADLIVAKETEAKQYETMKKRVQYLYENGSEDVLDVFLSSGSIVEFLNQVEYSQKITEYDDNLLKRYTETKEEIIRQEAYQQAKLEELEALEESALYEQDTLLTLSAEKGKEIVRYTEAIGANEELFAEYSNEIANQEKNIDDIKEEERKRVEEQERKRIEEEARIKREEEARKKLELENQSPNASSVEKTDNKELSQMIWPLPGDPNIYSRFGYRNAPTAGASTYHRGVDIGGAMGANIVASLAGRVVTATYSTSSGNYITIDHGNGVQTSYLHCSKLLVSVGDTIMQGQVIAKVGSTGISTGPHLHFSLILNGTYVDPLQYISYN</sequence>